<evidence type="ECO:0000256" key="1">
    <source>
        <dbReference type="SAM" id="MobiDB-lite"/>
    </source>
</evidence>
<evidence type="ECO:0000313" key="3">
    <source>
        <dbReference type="Proteomes" id="UP000094444"/>
    </source>
</evidence>
<evidence type="ECO:0000313" key="2">
    <source>
        <dbReference type="EMBL" id="POS72850.1"/>
    </source>
</evidence>
<dbReference type="EMBL" id="MAVT02000911">
    <property type="protein sequence ID" value="POS72850.1"/>
    <property type="molecule type" value="Genomic_DNA"/>
</dbReference>
<comment type="caution">
    <text evidence="2">The sequence shown here is derived from an EMBL/GenBank/DDBJ whole genome shotgun (WGS) entry which is preliminary data.</text>
</comment>
<proteinExistence type="predicted"/>
<protein>
    <submittedName>
        <fullName evidence="2">Uncharacterized protein</fullName>
    </submittedName>
</protein>
<dbReference type="InParanoid" id="A0A2P5HRG1"/>
<feature type="region of interest" description="Disordered" evidence="1">
    <location>
        <begin position="1"/>
        <end position="99"/>
    </location>
</feature>
<sequence>MVENLGLAGMHENPNYPHPPPGRAGARRDDAFTAGFWGKRGPRREMPQTHPAVKIGAGSRPHHRRGAEPDSPSHHSLPVQSTTYIVRLDRDPSPGRQVL</sequence>
<reference evidence="2" key="1">
    <citation type="submission" date="2017-09" db="EMBL/GenBank/DDBJ databases">
        <title>Polyketide synthases of a Diaporthe helianthi virulent isolate.</title>
        <authorList>
            <person name="Baroncelli R."/>
        </authorList>
    </citation>
    <scope>NUCLEOTIDE SEQUENCE [LARGE SCALE GENOMIC DNA]</scope>
    <source>
        <strain evidence="2">7/96</strain>
    </source>
</reference>
<accession>A0A2P5HRG1</accession>
<dbReference type="Proteomes" id="UP000094444">
    <property type="component" value="Unassembled WGS sequence"/>
</dbReference>
<dbReference type="AlphaFoldDB" id="A0A2P5HRG1"/>
<organism evidence="2 3">
    <name type="scientific">Diaporthe helianthi</name>
    <dbReference type="NCBI Taxonomy" id="158607"/>
    <lineage>
        <taxon>Eukaryota</taxon>
        <taxon>Fungi</taxon>
        <taxon>Dikarya</taxon>
        <taxon>Ascomycota</taxon>
        <taxon>Pezizomycotina</taxon>
        <taxon>Sordariomycetes</taxon>
        <taxon>Sordariomycetidae</taxon>
        <taxon>Diaporthales</taxon>
        <taxon>Diaporthaceae</taxon>
        <taxon>Diaporthe</taxon>
    </lineage>
</organism>
<keyword evidence="3" id="KW-1185">Reference proteome</keyword>
<name>A0A2P5HRG1_DIAHE</name>
<gene>
    <name evidence="2" type="ORF">DHEL01_v208747</name>
</gene>